<accession>A0A062V8U1</accession>
<name>A0A062V8U1_9EURY</name>
<dbReference type="SUPFAM" id="SSF111126">
    <property type="entry name" value="Ligand-binding domain in the NO signalling and Golgi transport"/>
    <property type="match status" value="1"/>
</dbReference>
<dbReference type="RefSeq" id="WP_157833992.1">
    <property type="nucleotide sequence ID" value="NZ_JMIY01000002.1"/>
</dbReference>
<dbReference type="AlphaFoldDB" id="A0A062V8U1"/>
<protein>
    <recommendedName>
        <fullName evidence="3">4-vinyl reductase 4VR domain-containing protein</fullName>
    </recommendedName>
</protein>
<evidence type="ECO:0000313" key="2">
    <source>
        <dbReference type="Proteomes" id="UP000027153"/>
    </source>
</evidence>
<keyword evidence="2" id="KW-1185">Reference proteome</keyword>
<comment type="caution">
    <text evidence="1">The sequence shown here is derived from an EMBL/GenBank/DDBJ whole genome shotgun (WGS) entry which is preliminary data.</text>
</comment>
<dbReference type="InterPro" id="IPR024096">
    <property type="entry name" value="NO_sig/Golgi_transp_ligand-bd"/>
</dbReference>
<reference evidence="1 2" key="1">
    <citation type="journal article" date="2013" name="Nature">
        <title>Anaerobic oxidation of methane coupled to nitrate reduction in a novel archaeal lineage.</title>
        <authorList>
            <person name="Haroon M.F."/>
            <person name="Hu S."/>
            <person name="Shi Y."/>
            <person name="Imelfort M."/>
            <person name="Keller J."/>
            <person name="Hugenholtz P."/>
            <person name="Yuan Z."/>
            <person name="Tyson G.W."/>
        </authorList>
    </citation>
    <scope>NUCLEOTIDE SEQUENCE [LARGE SCALE GENOMIC DNA]</scope>
    <source>
        <strain evidence="1 2">ANME-2d</strain>
    </source>
</reference>
<dbReference type="Gene3D" id="3.30.1380.20">
    <property type="entry name" value="Trafficking protein particle complex subunit 3"/>
    <property type="match status" value="1"/>
</dbReference>
<dbReference type="Proteomes" id="UP000027153">
    <property type="component" value="Unassembled WGS sequence"/>
</dbReference>
<sequence length="125" mass="14217">MFRRFLEAYIDVCNNVVTSSANSVLMFEAGEQAAMDLKTSKIEDIQGEFEKSGMKVAIEVEKKKVRFRIKGLPMRGKECTYCDLLRGFFGGIARKHLDPRYYCKKGAECVPEDEEECIFVAELIG</sequence>
<gene>
    <name evidence="1" type="ORF">ANME2D_01364</name>
</gene>
<dbReference type="EMBL" id="JMIY01000002">
    <property type="protein sequence ID" value="KCZ72923.1"/>
    <property type="molecule type" value="Genomic_DNA"/>
</dbReference>
<proteinExistence type="predicted"/>
<organism evidence="1 2">
    <name type="scientific">Candidatus Methanoperedens nitratireducens</name>
    <dbReference type="NCBI Taxonomy" id="1392998"/>
    <lineage>
        <taxon>Archaea</taxon>
        <taxon>Methanobacteriati</taxon>
        <taxon>Methanobacteriota</taxon>
        <taxon>Stenosarchaea group</taxon>
        <taxon>Methanomicrobia</taxon>
        <taxon>Methanosarcinales</taxon>
        <taxon>ANME-2 cluster</taxon>
        <taxon>Candidatus Methanoperedentaceae</taxon>
        <taxon>Candidatus Methanoperedens</taxon>
    </lineage>
</organism>
<evidence type="ECO:0000313" key="1">
    <source>
        <dbReference type="EMBL" id="KCZ72923.1"/>
    </source>
</evidence>
<evidence type="ECO:0008006" key="3">
    <source>
        <dbReference type="Google" id="ProtNLM"/>
    </source>
</evidence>
<dbReference type="OrthoDB" id="149372at2157"/>